<dbReference type="GO" id="GO:0005886">
    <property type="term" value="C:plasma membrane"/>
    <property type="evidence" value="ECO:0007669"/>
    <property type="project" value="UniProtKB-SubCell"/>
</dbReference>
<keyword evidence="3" id="KW-1003">Cell membrane</keyword>
<evidence type="ECO:0000256" key="3">
    <source>
        <dbReference type="ARBA" id="ARBA00022475"/>
    </source>
</evidence>
<evidence type="ECO:0000256" key="4">
    <source>
        <dbReference type="ARBA" id="ARBA00022692"/>
    </source>
</evidence>
<dbReference type="InterPro" id="IPR050171">
    <property type="entry name" value="MFS_Transporters"/>
</dbReference>
<proteinExistence type="predicted"/>
<evidence type="ECO:0000256" key="6">
    <source>
        <dbReference type="ARBA" id="ARBA00023136"/>
    </source>
</evidence>
<protein>
    <submittedName>
        <fullName evidence="8">MFS transporter</fullName>
    </submittedName>
</protein>
<dbReference type="GO" id="GO:0022857">
    <property type="term" value="F:transmembrane transporter activity"/>
    <property type="evidence" value="ECO:0007669"/>
    <property type="project" value="InterPro"/>
</dbReference>
<dbReference type="SUPFAM" id="SSF103473">
    <property type="entry name" value="MFS general substrate transporter"/>
    <property type="match status" value="1"/>
</dbReference>
<feature type="transmembrane region" description="Helical" evidence="7">
    <location>
        <begin position="24"/>
        <end position="47"/>
    </location>
</feature>
<dbReference type="InterPro" id="IPR036259">
    <property type="entry name" value="MFS_trans_sf"/>
</dbReference>
<comment type="subcellular location">
    <subcellularLocation>
        <location evidence="1">Cell membrane</location>
        <topology evidence="1">Multi-pass membrane protein</topology>
    </subcellularLocation>
</comment>
<feature type="transmembrane region" description="Helical" evidence="7">
    <location>
        <begin position="146"/>
        <end position="169"/>
    </location>
</feature>
<dbReference type="RefSeq" id="WP_199842336.1">
    <property type="nucleotide sequence ID" value="NZ_CP136798.1"/>
</dbReference>
<sequence length="419" mass="43677">MSTDLALWARLRDVLMLQRRETRLLLASVTADSFGTGIFTATSVLFFTTVRGFSVSAVGLAISLGSLCAFFLGPRIGALADRIGPQKSIIVLFGVRAVGYGLYLLAEQYWLFVALACVVTTADRASPAINQALMGRLFEAKDRATILGTVFSARNGAIVLGSLAATLPVVTGSNALYLVGIGVNAASFIVAALLVARLHVPKGEPAATGRDKERRGGASPLRDRRYLAITVANGVAQTHNTILSLVLPLWIVHATSSPKWSLTALLALNGALAMAAQVPVNRMFADFSAALRASALGGVAVCAACLAYAGAGAMGNAWLALAILVVAMLAHTAGESLFIASTPLSFELAPKESLGQYLSFYNLGRVGQDLVGPLLVVGPLVDRGAPVWLLVGVVVLLGSLVPWALLKDDALAANGRSAR</sequence>
<dbReference type="InterPro" id="IPR011701">
    <property type="entry name" value="MFS"/>
</dbReference>
<dbReference type="Pfam" id="PF07690">
    <property type="entry name" value="MFS_1"/>
    <property type="match status" value="1"/>
</dbReference>
<dbReference type="PANTHER" id="PTHR23517">
    <property type="entry name" value="RESISTANCE PROTEIN MDTM, PUTATIVE-RELATED-RELATED"/>
    <property type="match status" value="1"/>
</dbReference>
<feature type="transmembrane region" description="Helical" evidence="7">
    <location>
        <begin position="290"/>
        <end position="311"/>
    </location>
</feature>
<evidence type="ECO:0000256" key="1">
    <source>
        <dbReference type="ARBA" id="ARBA00004651"/>
    </source>
</evidence>
<name>A0AAU8KFH4_9ACTN</name>
<dbReference type="Gene3D" id="1.20.1250.20">
    <property type="entry name" value="MFS general substrate transporter like domains"/>
    <property type="match status" value="1"/>
</dbReference>
<organism evidence="8">
    <name type="scientific">Streptomyces sp. JL1001</name>
    <dbReference type="NCBI Taxonomy" id="3078227"/>
    <lineage>
        <taxon>Bacteria</taxon>
        <taxon>Bacillati</taxon>
        <taxon>Actinomycetota</taxon>
        <taxon>Actinomycetes</taxon>
        <taxon>Kitasatosporales</taxon>
        <taxon>Streptomycetaceae</taxon>
        <taxon>Streptomyces</taxon>
    </lineage>
</organism>
<evidence type="ECO:0000256" key="2">
    <source>
        <dbReference type="ARBA" id="ARBA00022448"/>
    </source>
</evidence>
<feature type="transmembrane region" description="Helical" evidence="7">
    <location>
        <begin position="175"/>
        <end position="196"/>
    </location>
</feature>
<keyword evidence="2" id="KW-0813">Transport</keyword>
<dbReference type="PANTHER" id="PTHR23517:SF2">
    <property type="entry name" value="MULTIDRUG RESISTANCE PROTEIN MDTH"/>
    <property type="match status" value="1"/>
</dbReference>
<feature type="transmembrane region" description="Helical" evidence="7">
    <location>
        <begin position="53"/>
        <end position="72"/>
    </location>
</feature>
<dbReference type="AlphaFoldDB" id="A0AAU8KFH4"/>
<accession>A0AAU8KFH4</accession>
<keyword evidence="4 7" id="KW-0812">Transmembrane</keyword>
<feature type="transmembrane region" description="Helical" evidence="7">
    <location>
        <begin position="317"/>
        <end position="339"/>
    </location>
</feature>
<keyword evidence="5 7" id="KW-1133">Transmembrane helix</keyword>
<keyword evidence="6 7" id="KW-0472">Membrane</keyword>
<gene>
    <name evidence="8" type="ORF">R1Y80_12310</name>
</gene>
<feature type="transmembrane region" description="Helical" evidence="7">
    <location>
        <begin position="84"/>
        <end position="103"/>
    </location>
</feature>
<reference evidence="8" key="1">
    <citation type="submission" date="2023-10" db="EMBL/GenBank/DDBJ databases">
        <title>Complete genome sequence of Streptomyces sp. JL1001.</title>
        <authorList>
            <person name="Jiang L."/>
        </authorList>
    </citation>
    <scope>NUCLEOTIDE SEQUENCE</scope>
    <source>
        <strain evidence="8">JL1001</strain>
    </source>
</reference>
<evidence type="ECO:0000313" key="8">
    <source>
        <dbReference type="EMBL" id="XCN14393.1"/>
    </source>
</evidence>
<evidence type="ECO:0000256" key="7">
    <source>
        <dbReference type="SAM" id="Phobius"/>
    </source>
</evidence>
<feature type="transmembrane region" description="Helical" evidence="7">
    <location>
        <begin position="387"/>
        <end position="406"/>
    </location>
</feature>
<dbReference type="EMBL" id="CP136798">
    <property type="protein sequence ID" value="XCN14393.1"/>
    <property type="molecule type" value="Genomic_DNA"/>
</dbReference>
<evidence type="ECO:0000256" key="5">
    <source>
        <dbReference type="ARBA" id="ARBA00022989"/>
    </source>
</evidence>